<gene>
    <name evidence="6" type="primary">UBI3_2</name>
    <name evidence="6" type="ORF">CFP56_032888</name>
</gene>
<feature type="compositionally biased region" description="Basic and acidic residues" evidence="4">
    <location>
        <begin position="19"/>
        <end position="43"/>
    </location>
</feature>
<reference evidence="6 7" key="1">
    <citation type="journal article" date="2018" name="Sci. Data">
        <title>The draft genome sequence of cork oak.</title>
        <authorList>
            <person name="Ramos A.M."/>
            <person name="Usie A."/>
            <person name="Barbosa P."/>
            <person name="Barros P.M."/>
            <person name="Capote T."/>
            <person name="Chaves I."/>
            <person name="Simoes F."/>
            <person name="Abreu I."/>
            <person name="Carrasquinho I."/>
            <person name="Faro C."/>
            <person name="Guimaraes J.B."/>
            <person name="Mendonca D."/>
            <person name="Nobrega F."/>
            <person name="Rodrigues L."/>
            <person name="Saibo N.J.M."/>
            <person name="Varela M.C."/>
            <person name="Egas C."/>
            <person name="Matos J."/>
            <person name="Miguel C.M."/>
            <person name="Oliveira M.M."/>
            <person name="Ricardo C.P."/>
            <person name="Goncalves S."/>
        </authorList>
    </citation>
    <scope>NUCLEOTIDE SEQUENCE [LARGE SCALE GENOMIC DNA]</scope>
    <source>
        <strain evidence="7">cv. HL8</strain>
    </source>
</reference>
<feature type="region of interest" description="Disordered" evidence="4">
    <location>
        <begin position="1"/>
        <end position="49"/>
    </location>
</feature>
<evidence type="ECO:0000256" key="3">
    <source>
        <dbReference type="ARBA" id="ARBA00023274"/>
    </source>
</evidence>
<name>A0AAW0LTJ6_QUESU</name>
<accession>A0AAW0LTJ6</accession>
<proteinExistence type="predicted"/>
<evidence type="ECO:0000259" key="5">
    <source>
        <dbReference type="SMART" id="SM01402"/>
    </source>
</evidence>
<keyword evidence="7" id="KW-1185">Reference proteome</keyword>
<dbReference type="GO" id="GO:0005840">
    <property type="term" value="C:ribosome"/>
    <property type="evidence" value="ECO:0007669"/>
    <property type="project" value="UniProtKB-KW"/>
</dbReference>
<dbReference type="SMART" id="SM01402">
    <property type="entry name" value="Ribosomal_S27"/>
    <property type="match status" value="1"/>
</dbReference>
<dbReference type="GO" id="GO:0003735">
    <property type="term" value="F:structural constituent of ribosome"/>
    <property type="evidence" value="ECO:0007669"/>
    <property type="project" value="InterPro"/>
</dbReference>
<evidence type="ECO:0000256" key="1">
    <source>
        <dbReference type="ARBA" id="ARBA00022833"/>
    </source>
</evidence>
<comment type="caution">
    <text evidence="6">The sequence shown here is derived from an EMBL/GenBank/DDBJ whole genome shotgun (WGS) entry which is preliminary data.</text>
</comment>
<feature type="domain" description="Small ribosomal subunit protein eS31" evidence="5">
    <location>
        <begin position="43"/>
        <end position="88"/>
    </location>
</feature>
<dbReference type="GO" id="GO:0006412">
    <property type="term" value="P:translation"/>
    <property type="evidence" value="ECO:0007669"/>
    <property type="project" value="InterPro"/>
</dbReference>
<dbReference type="Gene3D" id="6.20.50.150">
    <property type="match status" value="1"/>
</dbReference>
<organism evidence="6 7">
    <name type="scientific">Quercus suber</name>
    <name type="common">Cork oak</name>
    <dbReference type="NCBI Taxonomy" id="58331"/>
    <lineage>
        <taxon>Eukaryota</taxon>
        <taxon>Viridiplantae</taxon>
        <taxon>Streptophyta</taxon>
        <taxon>Embryophyta</taxon>
        <taxon>Tracheophyta</taxon>
        <taxon>Spermatophyta</taxon>
        <taxon>Magnoliopsida</taxon>
        <taxon>eudicotyledons</taxon>
        <taxon>Gunneridae</taxon>
        <taxon>Pentapetalae</taxon>
        <taxon>rosids</taxon>
        <taxon>fabids</taxon>
        <taxon>Fagales</taxon>
        <taxon>Fagaceae</taxon>
        <taxon>Quercus</taxon>
    </lineage>
</organism>
<dbReference type="EMBL" id="PKMF04000057">
    <property type="protein sequence ID" value="KAK7854204.1"/>
    <property type="molecule type" value="Genomic_DNA"/>
</dbReference>
<dbReference type="SUPFAM" id="SSF57829">
    <property type="entry name" value="Zn-binding ribosomal proteins"/>
    <property type="match status" value="1"/>
</dbReference>
<evidence type="ECO:0000256" key="4">
    <source>
        <dbReference type="SAM" id="MobiDB-lite"/>
    </source>
</evidence>
<sequence length="97" mass="11081">MQNLMKERKARGGGWTLQRRQEALEEDLHQAQEDQAQEDKARDASVLQVDDSGKVQRLRKECPNSECGAETFMANHFDCHYCCKCDLTYVCQKVGGD</sequence>
<dbReference type="InterPro" id="IPR011332">
    <property type="entry name" value="Ribosomal_zn-bd"/>
</dbReference>
<evidence type="ECO:0000256" key="2">
    <source>
        <dbReference type="ARBA" id="ARBA00022980"/>
    </source>
</evidence>
<dbReference type="GO" id="GO:1990904">
    <property type="term" value="C:ribonucleoprotein complex"/>
    <property type="evidence" value="ECO:0007669"/>
    <property type="project" value="UniProtKB-KW"/>
</dbReference>
<dbReference type="AlphaFoldDB" id="A0AAW0LTJ6"/>
<keyword evidence="3" id="KW-0687">Ribonucleoprotein</keyword>
<dbReference type="Proteomes" id="UP000237347">
    <property type="component" value="Unassembled WGS sequence"/>
</dbReference>
<evidence type="ECO:0000313" key="7">
    <source>
        <dbReference type="Proteomes" id="UP000237347"/>
    </source>
</evidence>
<keyword evidence="1" id="KW-0862">Zinc</keyword>
<evidence type="ECO:0000313" key="6">
    <source>
        <dbReference type="EMBL" id="KAK7854204.1"/>
    </source>
</evidence>
<keyword evidence="2 6" id="KW-0689">Ribosomal protein</keyword>
<dbReference type="InterPro" id="IPR038582">
    <property type="entry name" value="Ribosomal_eS31_euk-type_sf"/>
</dbReference>
<protein>
    <submittedName>
        <fullName evidence="6">Ubiquitin-40s ribosomal protein s27a</fullName>
    </submittedName>
</protein>
<dbReference type="Pfam" id="PF01599">
    <property type="entry name" value="Ribosomal_S27"/>
    <property type="match status" value="1"/>
</dbReference>
<dbReference type="InterPro" id="IPR002906">
    <property type="entry name" value="Ribosomal_eS31"/>
</dbReference>